<accession>A0ABQ4C5T4</accession>
<reference evidence="3 4" key="1">
    <citation type="submission" date="2021-01" db="EMBL/GenBank/DDBJ databases">
        <title>Whole genome shotgun sequence of Asanoa iriomotensis NBRC 100142.</title>
        <authorList>
            <person name="Komaki H."/>
            <person name="Tamura T."/>
        </authorList>
    </citation>
    <scope>NUCLEOTIDE SEQUENCE [LARGE SCALE GENOMIC DNA]</scope>
    <source>
        <strain evidence="3 4">NBRC 100142</strain>
    </source>
</reference>
<protein>
    <recommendedName>
        <fullName evidence="5">Thiopeptide-type bacteriocin biosynthesis protein</fullName>
    </recommendedName>
</protein>
<evidence type="ECO:0000259" key="2">
    <source>
        <dbReference type="Pfam" id="PF14028"/>
    </source>
</evidence>
<evidence type="ECO:0000259" key="1">
    <source>
        <dbReference type="Pfam" id="PF04738"/>
    </source>
</evidence>
<evidence type="ECO:0000313" key="4">
    <source>
        <dbReference type="Proteomes" id="UP000624325"/>
    </source>
</evidence>
<proteinExistence type="predicted"/>
<name>A0ABQ4C5T4_9ACTN</name>
<keyword evidence="4" id="KW-1185">Reference proteome</keyword>
<feature type="domain" description="Thiopeptide-type bacteriocin biosynthesis" evidence="2">
    <location>
        <begin position="771"/>
        <end position="1028"/>
    </location>
</feature>
<dbReference type="Proteomes" id="UP000624325">
    <property type="component" value="Unassembled WGS sequence"/>
</dbReference>
<dbReference type="InterPro" id="IPR023809">
    <property type="entry name" value="Thiopep_bacteriocin_synth_dom"/>
</dbReference>
<evidence type="ECO:0008006" key="5">
    <source>
        <dbReference type="Google" id="ProtNLM"/>
    </source>
</evidence>
<dbReference type="InterPro" id="IPR006827">
    <property type="entry name" value="Lant_deHydtase_N"/>
</dbReference>
<feature type="domain" description="Lantibiotic dehydratase N-terminal" evidence="1">
    <location>
        <begin position="51"/>
        <end position="696"/>
    </location>
</feature>
<dbReference type="Pfam" id="PF14028">
    <property type="entry name" value="Lant_dehydr_C"/>
    <property type="match status" value="1"/>
</dbReference>
<sequence>MGESLSEPDFRCADVLLVRVAARPLGWGHATTPRDGDDETLLDRIRELAGDPVLREAVAVASSSLSRALHAALTGPTSPKPKDLRRLLLSLESYRMRMSARATPFGLFAGVAKARFDETGAAVLNGGHRTRTRPDMGWLAGLVATLETDPAVLPRLRVVTNASYVVRGGRLELMDRAGPAPQDADPEPLTSLRCTPAAQAALDAAATPIGVGDLAELLAAKWPGASSGRSLQLLSGLVRHRFLLTDLRPPSDCAEPIGHVLDRLGEHPAAVELGAIRSAMVEYDRLAPGEGLPVLERLTERMRVARPAGDVLHVDLAVRAEVRIPTLVARELEKAMETLWRLSPRQPGSPRLRGYHRDFLQRYGTGRPVPLTELLSEEIGLGLPDTYRRDGGLRSKHQLSTLDPDVERNRLLARVVADAVADQRREVCLDDDLVDRLAGEPAAGERPHPSIEVKARLMAPSMAAMTAGDFLLAFGPYVGSSPAGAVSSRFATLLSGNEEMGRVVQGADEELGDEIRAALVYRPTSDRTNNILSSPRWLAHRIPVGVGTFESSVVDLLPDDLAVTATSDRLVLVSRRLGRRVRPIRFNVANLSRSGTGMVRFLDDIGREGLCPVQGWNWGAMRDVPFLPRIRRGRTVLALATWRIDDTLAGPNAARPDWSRRLAAWREAAGVPRRIVVAEGDRVLTLDLDESSHRELFRRSCERRGDFTVREVLDDSFVDGWLRSPDGPHHCELVVPMVRREPAPPDPVAVPPSTATQVRDRDHLHLPGGEWLYAKIYTADGRLTELARDHLPALLERLASGAPPRWFFIRYADPGAHLRLRIWGSPTDLWSDSLPRLRDWVLGLREAGLVSHLALDSYDPEVERYGGPPLVEAAERVFHADSEAVIRMLRVLEPQRSTADPVLVGALSVLHMFAALGQEDEAADWLARTGANGDYRRAFTARREQALRLADPGGAWTELRQLPGGDDLLAAWERRRPALARYRSALRCAGDATTSMHSIARSLAHMHCNRLFGLDRTLENQVLSVARNVMLTRARRARYAPR</sequence>
<dbReference type="NCBIfam" id="TIGR03891">
    <property type="entry name" value="thiopep_ocin"/>
    <property type="match status" value="1"/>
</dbReference>
<gene>
    <name evidence="3" type="ORF">Air01nite_42420</name>
</gene>
<comment type="caution">
    <text evidence="3">The sequence shown here is derived from an EMBL/GenBank/DDBJ whole genome shotgun (WGS) entry which is preliminary data.</text>
</comment>
<dbReference type="RefSeq" id="WP_203704531.1">
    <property type="nucleotide sequence ID" value="NZ_BAAALU010000004.1"/>
</dbReference>
<evidence type="ECO:0000313" key="3">
    <source>
        <dbReference type="EMBL" id="GIF58147.1"/>
    </source>
</evidence>
<organism evidence="3 4">
    <name type="scientific">Asanoa iriomotensis</name>
    <dbReference type="NCBI Taxonomy" id="234613"/>
    <lineage>
        <taxon>Bacteria</taxon>
        <taxon>Bacillati</taxon>
        <taxon>Actinomycetota</taxon>
        <taxon>Actinomycetes</taxon>
        <taxon>Micromonosporales</taxon>
        <taxon>Micromonosporaceae</taxon>
        <taxon>Asanoa</taxon>
    </lineage>
</organism>
<dbReference type="Pfam" id="PF04738">
    <property type="entry name" value="Lant_dehydr_N"/>
    <property type="match status" value="1"/>
</dbReference>
<dbReference type="EMBL" id="BONC01000030">
    <property type="protein sequence ID" value="GIF58147.1"/>
    <property type="molecule type" value="Genomic_DNA"/>
</dbReference>